<dbReference type="GO" id="GO:0020037">
    <property type="term" value="F:heme binding"/>
    <property type="evidence" value="ECO:0007669"/>
    <property type="project" value="InterPro"/>
</dbReference>
<evidence type="ECO:0000313" key="10">
    <source>
        <dbReference type="EMBL" id="RPB10953.1"/>
    </source>
</evidence>
<dbReference type="Gene3D" id="1.10.630.10">
    <property type="entry name" value="Cytochrome P450"/>
    <property type="match status" value="1"/>
</dbReference>
<keyword evidence="9" id="KW-0472">Membrane</keyword>
<comment type="cofactor">
    <cofactor evidence="1 8">
        <name>heme</name>
        <dbReference type="ChEBI" id="CHEBI:30413"/>
    </cofactor>
</comment>
<dbReference type="CDD" id="cd11058">
    <property type="entry name" value="CYP60B-like"/>
    <property type="match status" value="1"/>
</dbReference>
<dbReference type="FunFam" id="1.10.630.10:FF:000047">
    <property type="entry name" value="Cytochrome P450 monooxygenase"/>
    <property type="match status" value="1"/>
</dbReference>
<evidence type="ECO:0000256" key="1">
    <source>
        <dbReference type="ARBA" id="ARBA00001971"/>
    </source>
</evidence>
<dbReference type="PANTHER" id="PTHR24305">
    <property type="entry name" value="CYTOCHROME P450"/>
    <property type="match status" value="1"/>
</dbReference>
<dbReference type="GO" id="GO:0009403">
    <property type="term" value="P:toxin biosynthetic process"/>
    <property type="evidence" value="ECO:0007669"/>
    <property type="project" value="UniProtKB-ARBA"/>
</dbReference>
<evidence type="ECO:0000256" key="2">
    <source>
        <dbReference type="ARBA" id="ARBA00010617"/>
    </source>
</evidence>
<dbReference type="EMBL" id="ML119139">
    <property type="protein sequence ID" value="RPB10953.1"/>
    <property type="molecule type" value="Genomic_DNA"/>
</dbReference>
<comment type="similarity">
    <text evidence="2">Belongs to the cytochrome P450 family.</text>
</comment>
<protein>
    <submittedName>
        <fullName evidence="10">Cytochrome P450</fullName>
    </submittedName>
</protein>
<dbReference type="InterPro" id="IPR036396">
    <property type="entry name" value="Cyt_P450_sf"/>
</dbReference>
<keyword evidence="11" id="KW-1185">Reference proteome</keyword>
<dbReference type="GO" id="GO:0004497">
    <property type="term" value="F:monooxygenase activity"/>
    <property type="evidence" value="ECO:0007669"/>
    <property type="project" value="UniProtKB-KW"/>
</dbReference>
<evidence type="ECO:0000256" key="4">
    <source>
        <dbReference type="ARBA" id="ARBA00022723"/>
    </source>
</evidence>
<dbReference type="Proteomes" id="UP000277580">
    <property type="component" value="Unassembled WGS sequence"/>
</dbReference>
<keyword evidence="9" id="KW-1133">Transmembrane helix</keyword>
<dbReference type="InParanoid" id="A0A3N4KK68"/>
<reference evidence="10 11" key="1">
    <citation type="journal article" date="2018" name="Nat. Ecol. Evol.">
        <title>Pezizomycetes genomes reveal the molecular basis of ectomycorrhizal truffle lifestyle.</title>
        <authorList>
            <person name="Murat C."/>
            <person name="Payen T."/>
            <person name="Noel B."/>
            <person name="Kuo A."/>
            <person name="Morin E."/>
            <person name="Chen J."/>
            <person name="Kohler A."/>
            <person name="Krizsan K."/>
            <person name="Balestrini R."/>
            <person name="Da Silva C."/>
            <person name="Montanini B."/>
            <person name="Hainaut M."/>
            <person name="Levati E."/>
            <person name="Barry K.W."/>
            <person name="Belfiori B."/>
            <person name="Cichocki N."/>
            <person name="Clum A."/>
            <person name="Dockter R.B."/>
            <person name="Fauchery L."/>
            <person name="Guy J."/>
            <person name="Iotti M."/>
            <person name="Le Tacon F."/>
            <person name="Lindquist E.A."/>
            <person name="Lipzen A."/>
            <person name="Malagnac F."/>
            <person name="Mello A."/>
            <person name="Molinier V."/>
            <person name="Miyauchi S."/>
            <person name="Poulain J."/>
            <person name="Riccioni C."/>
            <person name="Rubini A."/>
            <person name="Sitrit Y."/>
            <person name="Splivallo R."/>
            <person name="Traeger S."/>
            <person name="Wang M."/>
            <person name="Zifcakova L."/>
            <person name="Wipf D."/>
            <person name="Zambonelli A."/>
            <person name="Paolocci F."/>
            <person name="Nowrousian M."/>
            <person name="Ottonello S."/>
            <person name="Baldrian P."/>
            <person name="Spatafora J.W."/>
            <person name="Henrissat B."/>
            <person name="Nagy L.G."/>
            <person name="Aury J.M."/>
            <person name="Wincker P."/>
            <person name="Grigoriev I.V."/>
            <person name="Bonfante P."/>
            <person name="Martin F.M."/>
        </authorList>
    </citation>
    <scope>NUCLEOTIDE SEQUENCE [LARGE SCALE GENOMIC DNA]</scope>
    <source>
        <strain evidence="10 11">CCBAS932</strain>
    </source>
</reference>
<dbReference type="InterPro" id="IPR050121">
    <property type="entry name" value="Cytochrome_P450_monoxygenase"/>
</dbReference>
<keyword evidence="3 8" id="KW-0349">Heme</keyword>
<keyword evidence="4 8" id="KW-0479">Metal-binding</keyword>
<feature type="binding site" description="axial binding residue" evidence="8">
    <location>
        <position position="443"/>
    </location>
    <ligand>
        <name>heme</name>
        <dbReference type="ChEBI" id="CHEBI:30413"/>
    </ligand>
    <ligandPart>
        <name>Fe</name>
        <dbReference type="ChEBI" id="CHEBI:18248"/>
    </ligandPart>
</feature>
<dbReference type="InterPro" id="IPR002401">
    <property type="entry name" value="Cyt_P450_E_grp-I"/>
</dbReference>
<dbReference type="AlphaFoldDB" id="A0A3N4KK68"/>
<dbReference type="GO" id="GO:0016705">
    <property type="term" value="F:oxidoreductase activity, acting on paired donors, with incorporation or reduction of molecular oxygen"/>
    <property type="evidence" value="ECO:0007669"/>
    <property type="project" value="InterPro"/>
</dbReference>
<dbReference type="InterPro" id="IPR001128">
    <property type="entry name" value="Cyt_P450"/>
</dbReference>
<evidence type="ECO:0000256" key="8">
    <source>
        <dbReference type="PIRSR" id="PIRSR602401-1"/>
    </source>
</evidence>
<evidence type="ECO:0000313" key="11">
    <source>
        <dbReference type="Proteomes" id="UP000277580"/>
    </source>
</evidence>
<dbReference type="PRINTS" id="PR00463">
    <property type="entry name" value="EP450I"/>
</dbReference>
<name>A0A3N4KK68_9PEZI</name>
<gene>
    <name evidence="10" type="ORF">P167DRAFT_525230</name>
</gene>
<dbReference type="OrthoDB" id="1470350at2759"/>
<accession>A0A3N4KK68</accession>
<organism evidence="10 11">
    <name type="scientific">Morchella conica CCBAS932</name>
    <dbReference type="NCBI Taxonomy" id="1392247"/>
    <lineage>
        <taxon>Eukaryota</taxon>
        <taxon>Fungi</taxon>
        <taxon>Dikarya</taxon>
        <taxon>Ascomycota</taxon>
        <taxon>Pezizomycotina</taxon>
        <taxon>Pezizomycetes</taxon>
        <taxon>Pezizales</taxon>
        <taxon>Morchellaceae</taxon>
        <taxon>Morchella</taxon>
    </lineage>
</organism>
<keyword evidence="9" id="KW-0812">Transmembrane</keyword>
<proteinExistence type="inferred from homology"/>
<dbReference type="GO" id="GO:0005506">
    <property type="term" value="F:iron ion binding"/>
    <property type="evidence" value="ECO:0007669"/>
    <property type="project" value="InterPro"/>
</dbReference>
<keyword evidence="6 8" id="KW-0408">Iron</keyword>
<evidence type="ECO:0000256" key="7">
    <source>
        <dbReference type="ARBA" id="ARBA00023033"/>
    </source>
</evidence>
<keyword evidence="7" id="KW-0503">Monooxygenase</keyword>
<feature type="transmembrane region" description="Helical" evidence="9">
    <location>
        <begin position="21"/>
        <end position="42"/>
    </location>
</feature>
<dbReference type="PANTHER" id="PTHR24305:SF210">
    <property type="entry name" value="CYTOCHROME P450 MONOOXYGENASE ASQL-RELATED"/>
    <property type="match status" value="1"/>
</dbReference>
<evidence type="ECO:0000256" key="3">
    <source>
        <dbReference type="ARBA" id="ARBA00022617"/>
    </source>
</evidence>
<keyword evidence="5" id="KW-0560">Oxidoreductase</keyword>
<evidence type="ECO:0000256" key="9">
    <source>
        <dbReference type="SAM" id="Phobius"/>
    </source>
</evidence>
<evidence type="ECO:0000256" key="6">
    <source>
        <dbReference type="ARBA" id="ARBA00023004"/>
    </source>
</evidence>
<dbReference type="STRING" id="1392247.A0A3N4KK68"/>
<dbReference type="SUPFAM" id="SSF48264">
    <property type="entry name" value="Cytochrome P450"/>
    <property type="match status" value="1"/>
</dbReference>
<evidence type="ECO:0000256" key="5">
    <source>
        <dbReference type="ARBA" id="ARBA00023002"/>
    </source>
</evidence>
<dbReference type="PRINTS" id="PR00385">
    <property type="entry name" value="P450"/>
</dbReference>
<sequence length="507" mass="57730">MALLSKFAGAHNVSDLNVIDLVTISGVLVIVYFVSHAIYNIYFHPLSKFPGPKRAAVSHVWLMRILTSGTSPKTHKEIHDKYGPVVRISPNQLSFNSASSWKDIYGHVGGRQQFLKSDAYQNEYHPSIVSARDPVQHGQMRKLLSHGFSQKALMEQEDIVHEYVDLLIKQIQTHATNKPQGEEMVKWYNYITFDIIGDLAFGDPFGSLKSAEPHFWVDSIFKSIEFLPWITVFKRVPITKYIKQYITPPGAAEARKAHFQYSRDKIIKRMNNNTPRKDFLTRILAAKEAQGISVDELQSHSNVLILAGSETTATFLSGFTYYLCKNPSAYAKLTTEIRDAFQNYEDIDGISTEKLKYLNAVIDETLRIYPPVPVGMPRVSPGETVDGMFVPKGIEVSVSAWASTHSEANFHKPYEFIPERWIDPSCTDKKEASQPFMLGSRVCLGRNLALLEMRAIVAKMMWTYDMELKNKDLDWDRDNMCYTLWRKPSLMVNFTRRSGIVVPPLDC</sequence>
<dbReference type="Pfam" id="PF00067">
    <property type="entry name" value="p450"/>
    <property type="match status" value="1"/>
</dbReference>